<organism evidence="3 4">
    <name type="scientific">Bacillus amyloliquefaciens (strain ATCC 23350 / DSM 7 / BCRC 11601 / CCUG 28519 / NBRC 15535 / NRRL B-14393 / F)</name>
    <dbReference type="NCBI Taxonomy" id="692420"/>
    <lineage>
        <taxon>Bacteria</taxon>
        <taxon>Bacillati</taxon>
        <taxon>Bacillota</taxon>
        <taxon>Bacilli</taxon>
        <taxon>Bacillales</taxon>
        <taxon>Bacillaceae</taxon>
        <taxon>Bacillus</taxon>
        <taxon>Bacillus amyloliquefaciens group</taxon>
    </lineage>
</organism>
<accession>A0A9P1NGQ4</accession>
<evidence type="ECO:0000256" key="1">
    <source>
        <dbReference type="SAM" id="Coils"/>
    </source>
</evidence>
<keyword evidence="4" id="KW-1185">Reference proteome</keyword>
<name>A0A9P1NGQ4_BACAS</name>
<sequence length="223" mass="24715">MSEELKETQTSEVTDQTTAEVPENKPEAQTVTMTQEEFNAVIAREKGRVKNKYADYDEVKAKLSDYEKAQKEREEAEMTELEKLTKQLDEKAEAEATFVKQIEDLKAAAEQEKVANEFIKVATSNGIAYIDDALRLADLSAVKVEDGKVIGMEDVVKGLVDNKPYLVAKQQTLKPIGQPSNSGGDGDGGEIKTLEAQLSEAKKEKNFSKVIELSNKLKSLLKK</sequence>
<feature type="compositionally biased region" description="Polar residues" evidence="2">
    <location>
        <begin position="10"/>
        <end position="19"/>
    </location>
</feature>
<evidence type="ECO:0000313" key="3">
    <source>
        <dbReference type="EMBL" id="CBI42068.1"/>
    </source>
</evidence>
<evidence type="ECO:0000313" key="4">
    <source>
        <dbReference type="Proteomes" id="UP000006562"/>
    </source>
</evidence>
<reference evidence="3 4" key="1">
    <citation type="journal article" date="2011" name="Int. J. Syst. Evol. Microbiol.">
        <title>Relationship of Bacillus amyloliquefaciens clades associated with strains DSM 7T and FZB42T: a proposal for Bacillus amyloliquefaciens subsp. amyloliquefaciens subsp. nov. and Bacillus amyloliquefaciens subsp. plantarum subsp. nov. based on complete genome sequence comparisons.</title>
        <authorList>
            <person name="Borriss R."/>
            <person name="Chen X.H."/>
            <person name="Rueckert C."/>
            <person name="Blom J."/>
            <person name="Becker A."/>
            <person name="Baumgarth B."/>
            <person name="Fan B."/>
            <person name="Pukall R."/>
            <person name="Schumann P."/>
            <person name="Sproer C."/>
            <person name="Junge H."/>
            <person name="Vater J."/>
            <person name="Puhler A."/>
            <person name="Klenk H.P."/>
        </authorList>
    </citation>
    <scope>NUCLEOTIDE SEQUENCE [LARGE SCALE GENOMIC DNA]</scope>
    <source>
        <strain evidence="4">DSM 7</strain>
    </source>
</reference>
<dbReference type="RefSeq" id="WP_013351563.1">
    <property type="nucleotide sequence ID" value="NC_014551.1"/>
</dbReference>
<protein>
    <submittedName>
        <fullName evidence="3">Chaperone protein clpB Heat shock protein F84.1</fullName>
    </submittedName>
</protein>
<feature type="compositionally biased region" description="Polar residues" evidence="2">
    <location>
        <begin position="171"/>
        <end position="182"/>
    </location>
</feature>
<keyword evidence="1" id="KW-0175">Coiled coil</keyword>
<evidence type="ECO:0000256" key="2">
    <source>
        <dbReference type="SAM" id="MobiDB-lite"/>
    </source>
</evidence>
<keyword evidence="3" id="KW-0346">Stress response</keyword>
<feature type="coiled-coil region" evidence="1">
    <location>
        <begin position="56"/>
        <end position="94"/>
    </location>
</feature>
<proteinExistence type="predicted"/>
<feature type="region of interest" description="Disordered" evidence="2">
    <location>
        <begin position="1"/>
        <end position="33"/>
    </location>
</feature>
<gene>
    <name evidence="3" type="ordered locus">BAMF_0942</name>
</gene>
<dbReference type="KEGG" id="bao:BAMF_0942"/>
<reference evidence="4" key="2">
    <citation type="journal article" date="2011" name="J. Biotechnol.">
        <title>Genome sequence of B. amyloliquefaciens type strain DSM7(T) reveals differences to plant-associated B. amyloliquefaciens FZB42.</title>
        <authorList>
            <person name="Ruckert C."/>
            <person name="Blom J."/>
            <person name="Chen X."/>
            <person name="Reva O."/>
            <person name="Borriss R."/>
        </authorList>
    </citation>
    <scope>NUCLEOTIDE SEQUENCE [LARGE SCALE GENOMIC DNA]</scope>
    <source>
        <strain evidence="4">DSM 7</strain>
    </source>
</reference>
<dbReference type="EMBL" id="FN597644">
    <property type="protein sequence ID" value="CBI42068.1"/>
    <property type="molecule type" value="Genomic_DNA"/>
</dbReference>
<dbReference type="Pfam" id="PF06810">
    <property type="entry name" value="Phage_scaffold"/>
    <property type="match status" value="1"/>
</dbReference>
<feature type="region of interest" description="Disordered" evidence="2">
    <location>
        <begin position="171"/>
        <end position="191"/>
    </location>
</feature>
<dbReference type="Proteomes" id="UP000006562">
    <property type="component" value="Chromosome"/>
</dbReference>
<dbReference type="AlphaFoldDB" id="A0A9P1NGQ4"/>
<dbReference type="InterPro" id="IPR009636">
    <property type="entry name" value="SCAF"/>
</dbReference>